<dbReference type="InterPro" id="IPR043129">
    <property type="entry name" value="ATPase_NBD"/>
</dbReference>
<keyword evidence="3" id="KW-1185">Reference proteome</keyword>
<sequence length="299" mass="32016">MKIGIDLGGTKIECVVISQDNHIIFRERLPTPKGDYLGILDSIESLVNKTLPYAPHNTPIGIGIPGTLSSDTGTIKNANTTCLIGEPLDQDLAVMLNRPIKLANDANCFIWSEFCDGAAKGKTNAFGVIIGTGVGGGLVVNHQLVNGLNGIAGEWGHNPLPHFGLEQRPCYCSKEDCVETYLSGPAFEKSFLDASPQTTATSVGSEEIVSLARIGDPLAKQHLDNYAKMLAASLTSVINIVDPDIIVLGGGMSNIDELYELVPKYLQEYVFSDTIHTPIVKAKHGDSSGVRGAAWLWNE</sequence>
<dbReference type="PROSITE" id="PS01125">
    <property type="entry name" value="ROK"/>
    <property type="match status" value="1"/>
</dbReference>
<comment type="caution">
    <text evidence="2">The sequence shown here is derived from an EMBL/GenBank/DDBJ whole genome shotgun (WGS) entry which is preliminary data.</text>
</comment>
<reference evidence="2" key="2">
    <citation type="submission" date="2023-01" db="EMBL/GenBank/DDBJ databases">
        <title>Draft genome sequence of Litoribrevibacter albus strain NBRC 110071.</title>
        <authorList>
            <person name="Sun Q."/>
            <person name="Mori K."/>
        </authorList>
    </citation>
    <scope>NUCLEOTIDE SEQUENCE</scope>
    <source>
        <strain evidence="2">NBRC 110071</strain>
    </source>
</reference>
<dbReference type="EMBL" id="BSNM01000014">
    <property type="protein sequence ID" value="GLQ31945.1"/>
    <property type="molecule type" value="Genomic_DNA"/>
</dbReference>
<evidence type="ECO:0000313" key="3">
    <source>
        <dbReference type="Proteomes" id="UP001161389"/>
    </source>
</evidence>
<dbReference type="GO" id="GO:0004396">
    <property type="term" value="F:hexokinase activity"/>
    <property type="evidence" value="ECO:0007669"/>
    <property type="project" value="TreeGrafter"/>
</dbReference>
<dbReference type="PANTHER" id="PTHR18964:SF174">
    <property type="entry name" value="D-ALLOSE KINASE-RELATED"/>
    <property type="match status" value="1"/>
</dbReference>
<dbReference type="InterPro" id="IPR049874">
    <property type="entry name" value="ROK_cs"/>
</dbReference>
<gene>
    <name evidence="2" type="ORF">GCM10007876_24240</name>
</gene>
<dbReference type="Proteomes" id="UP001161389">
    <property type="component" value="Unassembled WGS sequence"/>
</dbReference>
<dbReference type="PANTHER" id="PTHR18964">
    <property type="entry name" value="ROK (REPRESSOR, ORF, KINASE) FAMILY"/>
    <property type="match status" value="1"/>
</dbReference>
<accession>A0AA37W6U2</accession>
<reference evidence="2" key="1">
    <citation type="journal article" date="2014" name="Int. J. Syst. Evol. Microbiol.">
        <title>Complete genome sequence of Corynebacterium casei LMG S-19264T (=DSM 44701T), isolated from a smear-ripened cheese.</title>
        <authorList>
            <consortium name="US DOE Joint Genome Institute (JGI-PGF)"/>
            <person name="Walter F."/>
            <person name="Albersmeier A."/>
            <person name="Kalinowski J."/>
            <person name="Ruckert C."/>
        </authorList>
    </citation>
    <scope>NUCLEOTIDE SEQUENCE</scope>
    <source>
        <strain evidence="2">NBRC 110071</strain>
    </source>
</reference>
<evidence type="ECO:0000313" key="2">
    <source>
        <dbReference type="EMBL" id="GLQ31945.1"/>
    </source>
</evidence>
<dbReference type="AlphaFoldDB" id="A0AA37W6U2"/>
<dbReference type="Pfam" id="PF00480">
    <property type="entry name" value="ROK"/>
    <property type="match status" value="1"/>
</dbReference>
<keyword evidence="1" id="KW-0119">Carbohydrate metabolism</keyword>
<organism evidence="2 3">
    <name type="scientific">Litoribrevibacter albus</name>
    <dbReference type="NCBI Taxonomy" id="1473156"/>
    <lineage>
        <taxon>Bacteria</taxon>
        <taxon>Pseudomonadati</taxon>
        <taxon>Pseudomonadota</taxon>
        <taxon>Gammaproteobacteria</taxon>
        <taxon>Oceanospirillales</taxon>
        <taxon>Oceanospirillaceae</taxon>
        <taxon>Litoribrevibacter</taxon>
    </lineage>
</organism>
<protein>
    <submittedName>
        <fullName evidence="2">Fructokinase</fullName>
    </submittedName>
</protein>
<dbReference type="CDD" id="cd24066">
    <property type="entry name" value="ASKHA_NBD_ROK_EcFRK-like"/>
    <property type="match status" value="1"/>
</dbReference>
<proteinExistence type="predicted"/>
<evidence type="ECO:0000256" key="1">
    <source>
        <dbReference type="ARBA" id="ARBA00023277"/>
    </source>
</evidence>
<dbReference type="RefSeq" id="WP_284381739.1">
    <property type="nucleotide sequence ID" value="NZ_BSNM01000014.1"/>
</dbReference>
<dbReference type="InterPro" id="IPR000600">
    <property type="entry name" value="ROK"/>
</dbReference>
<dbReference type="SUPFAM" id="SSF53067">
    <property type="entry name" value="Actin-like ATPase domain"/>
    <property type="match status" value="1"/>
</dbReference>
<dbReference type="Gene3D" id="3.30.420.40">
    <property type="match status" value="2"/>
</dbReference>
<name>A0AA37W6U2_9GAMM</name>